<dbReference type="EMBL" id="CADCTR010002406">
    <property type="protein sequence ID" value="CAA9351163.1"/>
    <property type="molecule type" value="Genomic_DNA"/>
</dbReference>
<dbReference type="GO" id="GO:0006313">
    <property type="term" value="P:DNA transposition"/>
    <property type="evidence" value="ECO:0007669"/>
    <property type="project" value="InterPro"/>
</dbReference>
<name>A0A6J4M7T8_9CHLR</name>
<organism evidence="3">
    <name type="scientific">uncultured Chloroflexia bacterium</name>
    <dbReference type="NCBI Taxonomy" id="1672391"/>
    <lineage>
        <taxon>Bacteria</taxon>
        <taxon>Bacillati</taxon>
        <taxon>Chloroflexota</taxon>
        <taxon>Chloroflexia</taxon>
        <taxon>environmental samples</taxon>
    </lineage>
</organism>
<dbReference type="InterPro" id="IPR047650">
    <property type="entry name" value="Transpos_IS110"/>
</dbReference>
<protein>
    <submittedName>
        <fullName evidence="3">Uncharacterized protein</fullName>
    </submittedName>
</protein>
<dbReference type="GO" id="GO:0003677">
    <property type="term" value="F:DNA binding"/>
    <property type="evidence" value="ECO:0007669"/>
    <property type="project" value="InterPro"/>
</dbReference>
<dbReference type="AlphaFoldDB" id="A0A6J4M7T8"/>
<feature type="domain" description="Transposase IS110-like N-terminal" evidence="1">
    <location>
        <begin position="4"/>
        <end position="158"/>
    </location>
</feature>
<evidence type="ECO:0000259" key="2">
    <source>
        <dbReference type="Pfam" id="PF02371"/>
    </source>
</evidence>
<evidence type="ECO:0000313" key="3">
    <source>
        <dbReference type="EMBL" id="CAA9351163.1"/>
    </source>
</evidence>
<proteinExistence type="predicted"/>
<dbReference type="Pfam" id="PF02371">
    <property type="entry name" value="Transposase_20"/>
    <property type="match status" value="1"/>
</dbReference>
<dbReference type="PANTHER" id="PTHR33055">
    <property type="entry name" value="TRANSPOSASE FOR INSERTION SEQUENCE ELEMENT IS1111A"/>
    <property type="match status" value="1"/>
</dbReference>
<dbReference type="NCBIfam" id="NF033542">
    <property type="entry name" value="transpos_IS110"/>
    <property type="match status" value="1"/>
</dbReference>
<dbReference type="PANTHER" id="PTHR33055:SF16">
    <property type="entry name" value="TRANSPOSASE FOR INSERTION SEQUENCE ELEMENT IS1547"/>
    <property type="match status" value="1"/>
</dbReference>
<gene>
    <name evidence="3" type="ORF">AVDCRST_MAG93-7125</name>
</gene>
<feature type="domain" description="Transposase IS116/IS110/IS902 C-terminal" evidence="2">
    <location>
        <begin position="227"/>
        <end position="308"/>
    </location>
</feature>
<evidence type="ECO:0000259" key="1">
    <source>
        <dbReference type="Pfam" id="PF01548"/>
    </source>
</evidence>
<sequence>MIAIGVDAHKRVHAALALDDAGNVLGSWRGSNTAQGWLELRQWASQWSQPRHWGIEGAWNYGRGLAQFLVTHQEVVYDINPRWTAERRRRTRKLDKNDRLDAHAVARLVREDGPTLPRVTGEDESVVLDLLVSEREAVLAETIRLRNQLHQLLLQLAPDYAISLPNLRSAAGLRAVEAFLPEPSDFLQSQRMEGIRRLLERLQLAVEQTKVLAKKIRELATQHFLPLTELCGVQLLTAGMLAGILGPGRRFTSEAQLAAYAGVAPIEASSAGTIRHRLNRGGNRRLNAILYRIALVQATSSPQAKAYLARRQAE</sequence>
<reference evidence="3" key="1">
    <citation type="submission" date="2020-02" db="EMBL/GenBank/DDBJ databases">
        <authorList>
            <person name="Meier V. D."/>
        </authorList>
    </citation>
    <scope>NUCLEOTIDE SEQUENCE</scope>
    <source>
        <strain evidence="3">AVDCRST_MAG93</strain>
    </source>
</reference>
<dbReference type="InterPro" id="IPR002525">
    <property type="entry name" value="Transp_IS110-like_N"/>
</dbReference>
<feature type="non-terminal residue" evidence="3">
    <location>
        <position position="314"/>
    </location>
</feature>
<dbReference type="InterPro" id="IPR003346">
    <property type="entry name" value="Transposase_20"/>
</dbReference>
<dbReference type="Pfam" id="PF01548">
    <property type="entry name" value="DEDD_Tnp_IS110"/>
    <property type="match status" value="1"/>
</dbReference>
<accession>A0A6J4M7T8</accession>
<dbReference type="GO" id="GO:0004803">
    <property type="term" value="F:transposase activity"/>
    <property type="evidence" value="ECO:0007669"/>
    <property type="project" value="InterPro"/>
</dbReference>